<reference evidence="4 5" key="1">
    <citation type="submission" date="2019-09" db="EMBL/GenBank/DDBJ databases">
        <title>A chromosome-level genome assembly of the Chinese tupelo Nyssa sinensis.</title>
        <authorList>
            <person name="Yang X."/>
            <person name="Kang M."/>
            <person name="Yang Y."/>
            <person name="Xiong H."/>
            <person name="Wang M."/>
            <person name="Zhang Z."/>
            <person name="Wang Z."/>
            <person name="Wu H."/>
            <person name="Ma T."/>
            <person name="Liu J."/>
            <person name="Xi Z."/>
        </authorList>
    </citation>
    <scope>NUCLEOTIDE SEQUENCE [LARGE SCALE GENOMIC DNA]</scope>
    <source>
        <strain evidence="4">J267</strain>
        <tissue evidence="4">Leaf</tissue>
    </source>
</reference>
<sequence>MNKLRQQLEAMQKDREELEAAAAQKLASSGEAARVETEKAMMDEVNKLGGEFMDHKYHLFRWKIQKLYLDLDLSKVHEVEVEDLESTSLRPEPSEPTIDAEPISMAPPVNIGEFGVPNIDVSEPGDPMVKEKEPGRYGVRYVHKPSEAPDGHMGSPGCNSRKPLASDHSNFFCSLKKASVKGLDAAAKFGIGLISKTQRDTSRSGHVDNGDLLAFWAPFLLVHLGGPDTITAFALEDNELWLRHLLELIVQCSLTVYVFIITFYRNKLWIPTLFMLFAGIIKYLERTRALYRGSTKSFRNSMLKKPDPGPNYAKLMDEYYSMKEAQLPTRIEMIREPNQNTKSTNVVKGVLSDLQVVKHAFEFFETFKGLIVDLIFSFRERKQSRDFFLEQTARNAFRVVEVELNFIYEVLYTKIVVVRGTVGYLLRFASFGLVVATLVLFYCQDQKQFLKVDVQITYTLLGVAIALDVIPFVRFIFSDWTAVTLKKSSILGKVLFV</sequence>
<dbReference type="InterPro" id="IPR025315">
    <property type="entry name" value="DUF4220"/>
</dbReference>
<evidence type="ECO:0000313" key="4">
    <source>
        <dbReference type="EMBL" id="KAA8515401.1"/>
    </source>
</evidence>
<feature type="coiled-coil region" evidence="1">
    <location>
        <begin position="1"/>
        <end position="28"/>
    </location>
</feature>
<evidence type="ECO:0000256" key="1">
    <source>
        <dbReference type="SAM" id="Coils"/>
    </source>
</evidence>
<evidence type="ECO:0000256" key="2">
    <source>
        <dbReference type="SAM" id="Phobius"/>
    </source>
</evidence>
<keyword evidence="5" id="KW-1185">Reference proteome</keyword>
<dbReference type="PANTHER" id="PTHR31325">
    <property type="entry name" value="OS01G0798800 PROTEIN-RELATED"/>
    <property type="match status" value="1"/>
</dbReference>
<feature type="transmembrane region" description="Helical" evidence="2">
    <location>
        <begin position="245"/>
        <end position="262"/>
    </location>
</feature>
<feature type="transmembrane region" description="Helical" evidence="2">
    <location>
        <begin position="424"/>
        <end position="442"/>
    </location>
</feature>
<evidence type="ECO:0000259" key="3">
    <source>
        <dbReference type="Pfam" id="PF13968"/>
    </source>
</evidence>
<organism evidence="4 5">
    <name type="scientific">Nyssa sinensis</name>
    <dbReference type="NCBI Taxonomy" id="561372"/>
    <lineage>
        <taxon>Eukaryota</taxon>
        <taxon>Viridiplantae</taxon>
        <taxon>Streptophyta</taxon>
        <taxon>Embryophyta</taxon>
        <taxon>Tracheophyta</taxon>
        <taxon>Spermatophyta</taxon>
        <taxon>Magnoliopsida</taxon>
        <taxon>eudicotyledons</taxon>
        <taxon>Gunneridae</taxon>
        <taxon>Pentapetalae</taxon>
        <taxon>asterids</taxon>
        <taxon>Cornales</taxon>
        <taxon>Nyssaceae</taxon>
        <taxon>Nyssa</taxon>
    </lineage>
</organism>
<dbReference type="EMBL" id="CM018052">
    <property type="protein sequence ID" value="KAA8515401.1"/>
    <property type="molecule type" value="Genomic_DNA"/>
</dbReference>
<feature type="domain" description="DUF4220" evidence="3">
    <location>
        <begin position="184"/>
        <end position="488"/>
    </location>
</feature>
<evidence type="ECO:0000313" key="5">
    <source>
        <dbReference type="Proteomes" id="UP000325577"/>
    </source>
</evidence>
<name>A0A5J4ZDN5_9ASTE</name>
<accession>A0A5J4ZDN5</accession>
<protein>
    <recommendedName>
        <fullName evidence="3">DUF4220 domain-containing protein</fullName>
    </recommendedName>
</protein>
<gene>
    <name evidence="4" type="ORF">F0562_018988</name>
</gene>
<proteinExistence type="predicted"/>
<keyword evidence="2" id="KW-0472">Membrane</keyword>
<dbReference type="AlphaFoldDB" id="A0A5J4ZDN5"/>
<feature type="transmembrane region" description="Helical" evidence="2">
    <location>
        <begin position="454"/>
        <end position="477"/>
    </location>
</feature>
<dbReference type="Pfam" id="PF13968">
    <property type="entry name" value="DUF4220"/>
    <property type="match status" value="1"/>
</dbReference>
<keyword evidence="1" id="KW-0175">Coiled coil</keyword>
<keyword evidence="2" id="KW-0812">Transmembrane</keyword>
<feature type="transmembrane region" description="Helical" evidence="2">
    <location>
        <begin position="268"/>
        <end position="284"/>
    </location>
</feature>
<keyword evidence="2" id="KW-1133">Transmembrane helix</keyword>
<dbReference type="OrthoDB" id="1689146at2759"/>
<dbReference type="Proteomes" id="UP000325577">
    <property type="component" value="Linkage Group LG9"/>
</dbReference>